<proteinExistence type="inferred from homology"/>
<evidence type="ECO:0000256" key="2">
    <source>
        <dbReference type="ARBA" id="ARBA00007362"/>
    </source>
</evidence>
<reference evidence="9 10" key="1">
    <citation type="submission" date="2020-12" db="EMBL/GenBank/DDBJ databases">
        <title>WGS of Thermoactinomyces spp.</title>
        <authorList>
            <person name="Cheng K."/>
        </authorList>
    </citation>
    <scope>NUCLEOTIDE SEQUENCE [LARGE SCALE GENOMIC DNA]</scope>
    <source>
        <strain evidence="10">CICC 10671\DSM 43846</strain>
    </source>
</reference>
<dbReference type="AlphaFoldDB" id="A0A8I1DFE0"/>
<evidence type="ECO:0000256" key="6">
    <source>
        <dbReference type="ARBA" id="ARBA00023136"/>
    </source>
</evidence>
<feature type="transmembrane region" description="Helical" evidence="7">
    <location>
        <begin position="68"/>
        <end position="87"/>
    </location>
</feature>
<evidence type="ECO:0000313" key="9">
    <source>
        <dbReference type="EMBL" id="MBH8595485.1"/>
    </source>
</evidence>
<dbReference type="PANTHER" id="PTHR32322">
    <property type="entry name" value="INNER MEMBRANE TRANSPORTER"/>
    <property type="match status" value="1"/>
</dbReference>
<evidence type="ECO:0000313" key="10">
    <source>
        <dbReference type="Proteomes" id="UP000633619"/>
    </source>
</evidence>
<dbReference type="InterPro" id="IPR050638">
    <property type="entry name" value="AA-Vitamin_Transporters"/>
</dbReference>
<keyword evidence="5 7" id="KW-1133">Transmembrane helix</keyword>
<gene>
    <name evidence="9" type="ORF">I8U20_09085</name>
</gene>
<feature type="domain" description="EamA" evidence="8">
    <location>
        <begin position="7"/>
        <end position="138"/>
    </location>
</feature>
<comment type="subcellular location">
    <subcellularLocation>
        <location evidence="1">Cell membrane</location>
        <topology evidence="1">Multi-pass membrane protein</topology>
    </subcellularLocation>
</comment>
<dbReference type="InterPro" id="IPR037185">
    <property type="entry name" value="EmrE-like"/>
</dbReference>
<name>A0A8I1DFE0_THEIN</name>
<keyword evidence="3" id="KW-1003">Cell membrane</keyword>
<evidence type="ECO:0000256" key="3">
    <source>
        <dbReference type="ARBA" id="ARBA00022475"/>
    </source>
</evidence>
<dbReference type="Pfam" id="PF00892">
    <property type="entry name" value="EamA"/>
    <property type="match status" value="2"/>
</dbReference>
<feature type="transmembrane region" description="Helical" evidence="7">
    <location>
        <begin position="148"/>
        <end position="168"/>
    </location>
</feature>
<evidence type="ECO:0000256" key="4">
    <source>
        <dbReference type="ARBA" id="ARBA00022692"/>
    </source>
</evidence>
<dbReference type="PANTHER" id="PTHR32322:SF18">
    <property type="entry name" value="S-ADENOSYLMETHIONINE_S-ADENOSYLHOMOCYSTEINE TRANSPORTER"/>
    <property type="match status" value="1"/>
</dbReference>
<feature type="transmembrane region" description="Helical" evidence="7">
    <location>
        <begin position="93"/>
        <end position="112"/>
    </location>
</feature>
<evidence type="ECO:0000256" key="5">
    <source>
        <dbReference type="ARBA" id="ARBA00022989"/>
    </source>
</evidence>
<feature type="transmembrane region" description="Helical" evidence="7">
    <location>
        <begin position="245"/>
        <end position="264"/>
    </location>
</feature>
<feature type="transmembrane region" description="Helical" evidence="7">
    <location>
        <begin position="124"/>
        <end position="142"/>
    </location>
</feature>
<organism evidence="9 10">
    <name type="scientific">Thermoactinomyces intermedius</name>
    <dbReference type="NCBI Taxonomy" id="2024"/>
    <lineage>
        <taxon>Bacteria</taxon>
        <taxon>Bacillati</taxon>
        <taxon>Bacillota</taxon>
        <taxon>Bacilli</taxon>
        <taxon>Bacillales</taxon>
        <taxon>Thermoactinomycetaceae</taxon>
        <taxon>Thermoactinomyces</taxon>
    </lineage>
</organism>
<accession>A0A8I1DFE0</accession>
<comment type="similarity">
    <text evidence="2">Belongs to the EamA transporter family.</text>
</comment>
<feature type="transmembrane region" description="Helical" evidence="7">
    <location>
        <begin position="180"/>
        <end position="201"/>
    </location>
</feature>
<dbReference type="Proteomes" id="UP000633619">
    <property type="component" value="Unassembled WGS sequence"/>
</dbReference>
<dbReference type="SUPFAM" id="SSF103481">
    <property type="entry name" value="Multidrug resistance efflux transporter EmrE"/>
    <property type="match status" value="2"/>
</dbReference>
<protein>
    <submittedName>
        <fullName evidence="9">DMT family transporter</fullName>
    </submittedName>
</protein>
<evidence type="ECO:0000256" key="1">
    <source>
        <dbReference type="ARBA" id="ARBA00004651"/>
    </source>
</evidence>
<dbReference type="InterPro" id="IPR000620">
    <property type="entry name" value="EamA_dom"/>
</dbReference>
<dbReference type="Gene3D" id="1.10.3730.20">
    <property type="match status" value="1"/>
</dbReference>
<dbReference type="RefSeq" id="WP_181732141.1">
    <property type="nucleotide sequence ID" value="NZ_JACEIR010000005.1"/>
</dbReference>
<evidence type="ECO:0000259" key="8">
    <source>
        <dbReference type="Pfam" id="PF00892"/>
    </source>
</evidence>
<keyword evidence="6 7" id="KW-0472">Membrane</keyword>
<keyword evidence="4 7" id="KW-0812">Transmembrane</keyword>
<feature type="transmembrane region" description="Helical" evidence="7">
    <location>
        <begin position="270"/>
        <end position="288"/>
    </location>
</feature>
<evidence type="ECO:0000256" key="7">
    <source>
        <dbReference type="SAM" id="Phobius"/>
    </source>
</evidence>
<feature type="transmembrane region" description="Helical" evidence="7">
    <location>
        <begin position="35"/>
        <end position="56"/>
    </location>
</feature>
<comment type="caution">
    <text evidence="9">The sequence shown here is derived from an EMBL/GenBank/DDBJ whole genome shotgun (WGS) entry which is preliminary data.</text>
</comment>
<keyword evidence="10" id="KW-1185">Reference proteome</keyword>
<dbReference type="GO" id="GO:0005886">
    <property type="term" value="C:plasma membrane"/>
    <property type="evidence" value="ECO:0007669"/>
    <property type="project" value="UniProtKB-SubCell"/>
</dbReference>
<dbReference type="EMBL" id="JAECVW010000004">
    <property type="protein sequence ID" value="MBH8595485.1"/>
    <property type="molecule type" value="Genomic_DNA"/>
</dbReference>
<feature type="domain" description="EamA" evidence="8">
    <location>
        <begin position="150"/>
        <end position="287"/>
    </location>
</feature>
<sequence length="304" mass="33646">MKKWWPGPLCLSAAASIWGGMYVVSKVVLNTVPPWVLLEMRFVIGLSVLGAWAFLAREWKIARRDVKQMALIGLIGYTGSIGLQFVGTHLSGASLGSLITSASPALISVFAWKLLRERPGFRKGAALVIATVGVILVIGYPSETGSSTFTGNLILFGAAVTWALYTVLSRVQTLKYSSLTVTFWSNLFGVIFTFPISWWEWHAKGGTWPTDRGIWLGILYLGIISTALAFYLWNKGFEYIDASVGSLFFFCQPVVGTLLGAWLLNEKLTWNFYPGAFLIIAGVALSSMDKTKKKQPKRLREEWE</sequence>
<feature type="transmembrane region" description="Helical" evidence="7">
    <location>
        <begin position="213"/>
        <end position="233"/>
    </location>
</feature>